<evidence type="ECO:0000313" key="1">
    <source>
        <dbReference type="EMBL" id="BFO70787.1"/>
    </source>
</evidence>
<reference evidence="1" key="1">
    <citation type="submission" date="2024-07" db="EMBL/GenBank/DDBJ databases">
        <title>Complete genome sequence of Prevotella sp. YM-2024 GTC17253.</title>
        <authorList>
            <person name="Hayashi M."/>
            <person name="Muto Y."/>
            <person name="Tanaka K."/>
            <person name="Niwa H."/>
        </authorList>
    </citation>
    <scope>NUCLEOTIDE SEQUENCE</scope>
    <source>
        <strain evidence="1">GTC17253</strain>
    </source>
</reference>
<protein>
    <submittedName>
        <fullName evidence="1">Uncharacterized protein</fullName>
    </submittedName>
</protein>
<name>A0AB33IQN0_9BACT</name>
<organism evidence="1">
    <name type="scientific">Prevotella sp. GTC17253</name>
    <dbReference type="NCBI Taxonomy" id="3236793"/>
    <lineage>
        <taxon>Bacteria</taxon>
        <taxon>Pseudomonadati</taxon>
        <taxon>Bacteroidota</taxon>
        <taxon>Bacteroidia</taxon>
        <taxon>Bacteroidales</taxon>
        <taxon>Prevotellaceae</taxon>
        <taxon>Prevotella</taxon>
    </lineage>
</organism>
<proteinExistence type="predicted"/>
<gene>
    <name evidence="1" type="ORF">GTC17253_07530</name>
</gene>
<sequence length="150" mass="17987">MKKANHPTDTILVRAYTDSEWDRCNFALIHCKESWFKRMRERLELVRPFAENMDFCSAAFYDTGVDFYHTEDEDIINLLEKDSSAYVELEKDEEERLVRPENRLNLYRLHVYPKGDFMYSAYGKHTNEEFWAESFTLEDIITNNHPSNKQ</sequence>
<dbReference type="AlphaFoldDB" id="A0AB33IQN0"/>
<dbReference type="EMBL" id="AP035785">
    <property type="protein sequence ID" value="BFO70787.1"/>
    <property type="molecule type" value="Genomic_DNA"/>
</dbReference>
<accession>A0AB33IQN0</accession>